<gene>
    <name evidence="3" type="ORF">INF20_07500</name>
</gene>
<evidence type="ECO:0000313" key="4">
    <source>
        <dbReference type="Proteomes" id="UP001516588"/>
    </source>
</evidence>
<feature type="domain" description="DUF3048" evidence="1">
    <location>
        <begin position="48"/>
        <end position="194"/>
    </location>
</feature>
<name>A0ABR9QZU5_9FIRM</name>
<reference evidence="3 4" key="1">
    <citation type="submission" date="2020-10" db="EMBL/GenBank/DDBJ databases">
        <title>ChiBAC.</title>
        <authorList>
            <person name="Zenner C."/>
            <person name="Hitch T.C.A."/>
            <person name="Clavel T."/>
        </authorList>
    </citation>
    <scope>NUCLEOTIDE SEQUENCE [LARGE SCALE GENOMIC DNA]</scope>
    <source>
        <strain evidence="3 4">DSM 108706</strain>
    </source>
</reference>
<dbReference type="InterPro" id="IPR023158">
    <property type="entry name" value="YerB-like_sf"/>
</dbReference>
<dbReference type="SUPFAM" id="SSF159774">
    <property type="entry name" value="YerB-like"/>
    <property type="match status" value="1"/>
</dbReference>
<dbReference type="InterPro" id="IPR021416">
    <property type="entry name" value="DUF3048_N"/>
</dbReference>
<organism evidence="3 4">
    <name type="scientific">Gallibacter intestinalis</name>
    <dbReference type="NCBI Taxonomy" id="2779356"/>
    <lineage>
        <taxon>Bacteria</taxon>
        <taxon>Bacillati</taxon>
        <taxon>Bacillota</taxon>
        <taxon>Clostridia</taxon>
        <taxon>Eubacteriales</taxon>
        <taxon>Eubacteriaceae</taxon>
        <taxon>Gallibacter</taxon>
    </lineage>
</organism>
<dbReference type="Gene3D" id="3.50.90.10">
    <property type="entry name" value="YerB-like"/>
    <property type="match status" value="1"/>
</dbReference>
<evidence type="ECO:0000313" key="3">
    <source>
        <dbReference type="EMBL" id="MBE5036115.1"/>
    </source>
</evidence>
<proteinExistence type="predicted"/>
<keyword evidence="4" id="KW-1185">Reference proteome</keyword>
<accession>A0ABR9QZU5</accession>
<evidence type="ECO:0000259" key="2">
    <source>
        <dbReference type="Pfam" id="PF17479"/>
    </source>
</evidence>
<dbReference type="EMBL" id="JADCKA010000015">
    <property type="protein sequence ID" value="MBE5036115.1"/>
    <property type="molecule type" value="Genomic_DNA"/>
</dbReference>
<dbReference type="InterPro" id="IPR035328">
    <property type="entry name" value="DUF3048_C"/>
</dbReference>
<dbReference type="Pfam" id="PF11258">
    <property type="entry name" value="DUF3048"/>
    <property type="match status" value="1"/>
</dbReference>
<dbReference type="Proteomes" id="UP001516588">
    <property type="component" value="Unassembled WGS sequence"/>
</dbReference>
<feature type="domain" description="DUF3048" evidence="2">
    <location>
        <begin position="220"/>
        <end position="330"/>
    </location>
</feature>
<comment type="caution">
    <text evidence="3">The sequence shown here is derived from an EMBL/GenBank/DDBJ whole genome shotgun (WGS) entry which is preliminary data.</text>
</comment>
<protein>
    <submittedName>
        <fullName evidence="3">DUF3048 domain-containing protein</fullName>
    </submittedName>
</protein>
<dbReference type="Pfam" id="PF17479">
    <property type="entry name" value="DUF3048_C"/>
    <property type="match status" value="1"/>
</dbReference>
<dbReference type="RefSeq" id="WP_226385761.1">
    <property type="nucleotide sequence ID" value="NZ_JADCKA010000015.1"/>
</dbReference>
<sequence length="343" mass="37931">MKKTNAMRLAVIGAVVVAVGAGAVVMALRDKGSETETAAEDEGDVNPLTGIVLEEGESLPDRPIMVSTDNDSYLSQPQSGISLADILIEVPIEGGGSRYEPIYYSNIDELELVGAIRSTRPYMLDIAREYNAVFVHNGQSPQAIDYFEESGVDRVSAFEYYAAFHNESDKNGRLPGNQYSTGEDILSAMSELGYTGKKEVRTFPWLEEGEKVAGNDATEITVNYADGADNTFVYDPETKLYTRYVRGQELVDDNNGQVFTCANILVQKVPFNLYPNEDERLQIDMYAGGEAVMFTQGKVVEGTWEREDKDSPTIFRDKDGNEFKMTPGVTAIELIDTTVEFDY</sequence>
<evidence type="ECO:0000259" key="1">
    <source>
        <dbReference type="Pfam" id="PF11258"/>
    </source>
</evidence>